<protein>
    <submittedName>
        <fullName evidence="1">Uncharacterized protein</fullName>
    </submittedName>
</protein>
<name>A0A423UBY1_9BIFI</name>
<comment type="caution">
    <text evidence="1">The sequence shown here is derived from an EMBL/GenBank/DDBJ whole genome shotgun (WGS) entry which is preliminary data.</text>
</comment>
<gene>
    <name evidence="1" type="ORF">BMONG18_1673</name>
</gene>
<evidence type="ECO:0000313" key="2">
    <source>
        <dbReference type="Proteomes" id="UP000285266"/>
    </source>
</evidence>
<proteinExistence type="predicted"/>
<dbReference type="AlphaFoldDB" id="A0A423UBY1"/>
<dbReference type="Proteomes" id="UP000285266">
    <property type="component" value="Unassembled WGS sequence"/>
</dbReference>
<accession>A0A423UBY1</accession>
<organism evidence="1 2">
    <name type="scientific">Bifidobacterium mongoliense</name>
    <dbReference type="NCBI Taxonomy" id="518643"/>
    <lineage>
        <taxon>Bacteria</taxon>
        <taxon>Bacillati</taxon>
        <taxon>Actinomycetota</taxon>
        <taxon>Actinomycetes</taxon>
        <taxon>Bifidobacteriales</taxon>
        <taxon>Bifidobacteriaceae</taxon>
        <taxon>Bifidobacterium</taxon>
    </lineage>
</organism>
<dbReference type="EMBL" id="QRAJ01000015">
    <property type="protein sequence ID" value="ROT86214.1"/>
    <property type="molecule type" value="Genomic_DNA"/>
</dbReference>
<sequence>MLEMRSVPEKPYAGRMSLIIYSEEVPLPRPSPWLLS</sequence>
<evidence type="ECO:0000313" key="1">
    <source>
        <dbReference type="EMBL" id="ROT86214.1"/>
    </source>
</evidence>
<reference evidence="1 2" key="1">
    <citation type="submission" date="2018-07" db="EMBL/GenBank/DDBJ databases">
        <title>The role of parmesan cheese in vectoring bovine microbiota.</title>
        <authorList>
            <person name="Lugli G.A."/>
            <person name="Milani C."/>
        </authorList>
    </citation>
    <scope>NUCLEOTIDE SEQUENCE [LARGE SCALE GENOMIC DNA]</scope>
    <source>
        <strain evidence="1 2">BMONG18</strain>
    </source>
</reference>